<dbReference type="SUPFAM" id="SSF52467">
    <property type="entry name" value="DHS-like NAD/FAD-binding domain"/>
    <property type="match status" value="1"/>
</dbReference>
<dbReference type="InterPro" id="IPR029061">
    <property type="entry name" value="THDP-binding"/>
</dbReference>
<evidence type="ECO:0000259" key="4">
    <source>
        <dbReference type="Pfam" id="PF00205"/>
    </source>
</evidence>
<proteinExistence type="inferred from homology"/>
<comment type="similarity">
    <text evidence="1 3">Belongs to the TPP enzyme family.</text>
</comment>
<dbReference type="PANTHER" id="PTHR18968">
    <property type="entry name" value="THIAMINE PYROPHOSPHATE ENZYMES"/>
    <property type="match status" value="1"/>
</dbReference>
<evidence type="ECO:0000259" key="6">
    <source>
        <dbReference type="Pfam" id="PF02776"/>
    </source>
</evidence>
<dbReference type="GO" id="GO:0000287">
    <property type="term" value="F:magnesium ion binding"/>
    <property type="evidence" value="ECO:0007669"/>
    <property type="project" value="InterPro"/>
</dbReference>
<evidence type="ECO:0000256" key="3">
    <source>
        <dbReference type="RuleBase" id="RU362132"/>
    </source>
</evidence>
<dbReference type="Pfam" id="PF02775">
    <property type="entry name" value="TPP_enzyme_C"/>
    <property type="match status" value="1"/>
</dbReference>
<dbReference type="Pfam" id="PF02776">
    <property type="entry name" value="TPP_enzyme_N"/>
    <property type="match status" value="1"/>
</dbReference>
<keyword evidence="8" id="KW-1185">Reference proteome</keyword>
<evidence type="ECO:0000256" key="1">
    <source>
        <dbReference type="ARBA" id="ARBA00007812"/>
    </source>
</evidence>
<dbReference type="GO" id="GO:0030976">
    <property type="term" value="F:thiamine pyrophosphate binding"/>
    <property type="evidence" value="ECO:0007669"/>
    <property type="project" value="InterPro"/>
</dbReference>
<feature type="domain" description="Thiamine pyrophosphate enzyme N-terminal TPP-binding" evidence="6">
    <location>
        <begin position="3"/>
        <end position="105"/>
    </location>
</feature>
<dbReference type="OrthoDB" id="3203527at2"/>
<dbReference type="CDD" id="cd07035">
    <property type="entry name" value="TPP_PYR_POX_like"/>
    <property type="match status" value="1"/>
</dbReference>
<dbReference type="SUPFAM" id="SSF52518">
    <property type="entry name" value="Thiamin diphosphate-binding fold (THDP-binding)"/>
    <property type="match status" value="2"/>
</dbReference>
<evidence type="ECO:0000313" key="7">
    <source>
        <dbReference type="EMBL" id="RLP73950.1"/>
    </source>
</evidence>
<dbReference type="CDD" id="cd00568">
    <property type="entry name" value="TPP_enzymes"/>
    <property type="match status" value="1"/>
</dbReference>
<dbReference type="Pfam" id="PF00205">
    <property type="entry name" value="TPP_enzyme_M"/>
    <property type="match status" value="1"/>
</dbReference>
<dbReference type="InterPro" id="IPR045229">
    <property type="entry name" value="TPP_enz"/>
</dbReference>
<dbReference type="GO" id="GO:0003984">
    <property type="term" value="F:acetolactate synthase activity"/>
    <property type="evidence" value="ECO:0007669"/>
    <property type="project" value="TreeGrafter"/>
</dbReference>
<dbReference type="Gene3D" id="3.40.50.970">
    <property type="match status" value="2"/>
</dbReference>
<organism evidence="7 8">
    <name type="scientific">Mycetocola manganoxydans</name>
    <dbReference type="NCBI Taxonomy" id="699879"/>
    <lineage>
        <taxon>Bacteria</taxon>
        <taxon>Bacillati</taxon>
        <taxon>Actinomycetota</taxon>
        <taxon>Actinomycetes</taxon>
        <taxon>Micrococcales</taxon>
        <taxon>Microbacteriaceae</taxon>
        <taxon>Mycetocola</taxon>
    </lineage>
</organism>
<comment type="caution">
    <text evidence="7">The sequence shown here is derived from an EMBL/GenBank/DDBJ whole genome shotgun (WGS) entry which is preliminary data.</text>
</comment>
<keyword evidence="2 3" id="KW-0786">Thiamine pyrophosphate</keyword>
<dbReference type="GO" id="GO:0050660">
    <property type="term" value="F:flavin adenine dinucleotide binding"/>
    <property type="evidence" value="ECO:0007669"/>
    <property type="project" value="TreeGrafter"/>
</dbReference>
<dbReference type="InterPro" id="IPR011766">
    <property type="entry name" value="TPP_enzyme_TPP-bd"/>
</dbReference>
<protein>
    <submittedName>
        <fullName evidence="7">Thiamine pyrophosphate-binding protein</fullName>
    </submittedName>
</protein>
<dbReference type="AlphaFoldDB" id="A0A3L7A1P4"/>
<reference evidence="7 8" key="1">
    <citation type="submission" date="2018-10" db="EMBL/GenBank/DDBJ databases">
        <authorList>
            <person name="Li J."/>
        </authorList>
    </citation>
    <scope>NUCLEOTIDE SEQUENCE [LARGE SCALE GENOMIC DNA]</scope>
    <source>
        <strain evidence="7 8">CCTCC AB209002</strain>
    </source>
</reference>
<evidence type="ECO:0000313" key="8">
    <source>
        <dbReference type="Proteomes" id="UP000270299"/>
    </source>
</evidence>
<name>A0A3L7A1P4_9MICO</name>
<sequence>MTTVVARIADALAPSISHAFGVMGNGNAHVIDAIGRTPVSYIAVRHEVATVAAADAFYRASGRLALATATYGAGFTNTITALAESVQAAIPLVLLVGDAPTSGARPWDIDQRALAASVGAPTFTVGRADAGRVTIAAISHALTHRTAVVLALPYDLTTAEAEDEGTLPEPARAMRAEPRDPEIAAAASALSRARRPVILAGRGAWLAGAGAPLSRLADATGALTATTALGRSLFERQEFDLGVVGGFGQDDAMGLIGRADVVLVAGAGLNQFSTRFGTLFAPDATVIRIDDRTPEAHPAVTIPVHGDVALAAHALLAALPPAGASDPAWRETLLTDAARFRTREDGVGICEDGRLDPRSVATHLAGILPDDRVAVSDGGHFLGWSNTYWDAASPNRWLMVGTAFQTIGLGFGSAVGAAAALPDSTVVLSTGDGGGLMALADLDTVIRTTRKGIIVVWNDAAYGAEVHVYGRMGIGTGPMLIDEADFAGIARSLGGRGDVIRSLEDFAGVEAWLASGEDGVYLLDCRISPTVVAPYQEEIFDHALERCRTEPVRSGR</sequence>
<dbReference type="GO" id="GO:0009099">
    <property type="term" value="P:L-valine biosynthetic process"/>
    <property type="evidence" value="ECO:0007669"/>
    <property type="project" value="TreeGrafter"/>
</dbReference>
<dbReference type="GO" id="GO:0009097">
    <property type="term" value="P:isoleucine biosynthetic process"/>
    <property type="evidence" value="ECO:0007669"/>
    <property type="project" value="TreeGrafter"/>
</dbReference>
<dbReference type="GO" id="GO:0005948">
    <property type="term" value="C:acetolactate synthase complex"/>
    <property type="evidence" value="ECO:0007669"/>
    <property type="project" value="TreeGrafter"/>
</dbReference>
<dbReference type="EMBL" id="RCUV01000001">
    <property type="protein sequence ID" value="RLP73950.1"/>
    <property type="molecule type" value="Genomic_DNA"/>
</dbReference>
<dbReference type="InterPro" id="IPR012001">
    <property type="entry name" value="Thiamin_PyroP_enz_TPP-bd_dom"/>
</dbReference>
<dbReference type="PANTHER" id="PTHR18968:SF13">
    <property type="entry name" value="ACETOLACTATE SYNTHASE CATALYTIC SUBUNIT, MITOCHONDRIAL"/>
    <property type="match status" value="1"/>
</dbReference>
<dbReference type="RefSeq" id="WP_121671501.1">
    <property type="nucleotide sequence ID" value="NZ_BMXM01000002.1"/>
</dbReference>
<feature type="domain" description="Thiamine pyrophosphate enzyme TPP-binding" evidence="5">
    <location>
        <begin position="377"/>
        <end position="524"/>
    </location>
</feature>
<dbReference type="InterPro" id="IPR012000">
    <property type="entry name" value="Thiamin_PyroP_enz_cen_dom"/>
</dbReference>
<feature type="domain" description="Thiamine pyrophosphate enzyme central" evidence="4">
    <location>
        <begin position="183"/>
        <end position="315"/>
    </location>
</feature>
<dbReference type="Proteomes" id="UP000270299">
    <property type="component" value="Unassembled WGS sequence"/>
</dbReference>
<dbReference type="InterPro" id="IPR029035">
    <property type="entry name" value="DHS-like_NAD/FAD-binding_dom"/>
</dbReference>
<evidence type="ECO:0000259" key="5">
    <source>
        <dbReference type="Pfam" id="PF02775"/>
    </source>
</evidence>
<accession>A0A3L7A1P4</accession>
<evidence type="ECO:0000256" key="2">
    <source>
        <dbReference type="ARBA" id="ARBA00023052"/>
    </source>
</evidence>
<dbReference type="Gene3D" id="3.40.50.1220">
    <property type="entry name" value="TPP-binding domain"/>
    <property type="match status" value="1"/>
</dbReference>
<gene>
    <name evidence="7" type="ORF">D9V29_01250</name>
</gene>